<gene>
    <name evidence="2" type="ORF">CFBP1590__2386</name>
</gene>
<dbReference type="Gene3D" id="2.160.20.10">
    <property type="entry name" value="Single-stranded right-handed beta-helix, Pectin lyase-like"/>
    <property type="match status" value="1"/>
</dbReference>
<dbReference type="SMART" id="SM00912">
    <property type="entry name" value="Haemagg_act"/>
    <property type="match status" value="1"/>
</dbReference>
<dbReference type="InterPro" id="IPR008638">
    <property type="entry name" value="FhaB/CdiA-like_TPS"/>
</dbReference>
<organism evidence="2 3">
    <name type="scientific">Pseudomonas viridiflava</name>
    <name type="common">Phytomonas viridiflava</name>
    <dbReference type="NCBI Taxonomy" id="33069"/>
    <lineage>
        <taxon>Bacteria</taxon>
        <taxon>Pseudomonadati</taxon>
        <taxon>Pseudomonadota</taxon>
        <taxon>Gammaproteobacteria</taxon>
        <taxon>Pseudomonadales</taxon>
        <taxon>Pseudomonadaceae</taxon>
        <taxon>Pseudomonas</taxon>
    </lineage>
</organism>
<dbReference type="InterPro" id="IPR012334">
    <property type="entry name" value="Pectin_lyas_fold"/>
</dbReference>
<evidence type="ECO:0000313" key="3">
    <source>
        <dbReference type="Proteomes" id="UP000196842"/>
    </source>
</evidence>
<dbReference type="InterPro" id="IPR008619">
    <property type="entry name" value="Filamentous_hemagglutn_rpt"/>
</dbReference>
<accession>A0A1Y6JMC6</accession>
<dbReference type="EMBL" id="LT855380">
    <property type="protein sequence ID" value="SMS09972.1"/>
    <property type="molecule type" value="Genomic_DNA"/>
</dbReference>
<protein>
    <submittedName>
        <fullName evidence="2">Filamentous hemagglutinin, intein-containing</fullName>
    </submittedName>
</protein>
<dbReference type="Pfam" id="PF05860">
    <property type="entry name" value="TPS"/>
    <property type="match status" value="1"/>
</dbReference>
<feature type="domain" description="Filamentous haemagglutinin FhaB/tRNA nuclease CdiA-like TPS" evidence="1">
    <location>
        <begin position="64"/>
        <end position="185"/>
    </location>
</feature>
<dbReference type="NCBIfam" id="TIGR01731">
    <property type="entry name" value="fil_hemag_20aa"/>
    <property type="match status" value="74"/>
</dbReference>
<dbReference type="Pfam" id="PF05594">
    <property type="entry name" value="Fil_haemagg"/>
    <property type="match status" value="35"/>
</dbReference>
<dbReference type="NCBIfam" id="TIGR01901">
    <property type="entry name" value="adhes_NPXG"/>
    <property type="match status" value="1"/>
</dbReference>
<dbReference type="InterPro" id="IPR011050">
    <property type="entry name" value="Pectin_lyase_fold/virulence"/>
</dbReference>
<dbReference type="KEGG" id="pvd:CFBP1590__2386"/>
<dbReference type="Proteomes" id="UP000196842">
    <property type="component" value="Chromosome I"/>
</dbReference>
<evidence type="ECO:0000259" key="1">
    <source>
        <dbReference type="SMART" id="SM00912"/>
    </source>
</evidence>
<dbReference type="SUPFAM" id="SSF51126">
    <property type="entry name" value="Pectin lyase-like"/>
    <property type="match status" value="1"/>
</dbReference>
<name>A0A1Y6JMC6_PSEVI</name>
<evidence type="ECO:0000313" key="2">
    <source>
        <dbReference type="EMBL" id="SMS09972.1"/>
    </source>
</evidence>
<sequence length="5408" mass="553556">MDVHQFALLARQPSAALTERQHFWGMPKRGLALILANALFWQPLLVQAEGIAVSGTGTTLGQAGNGVPIINIATPNASGLSHNQFEQYNVDSQGVILNNSTNQTQSTQLGGIIVGNSNLRGTAANTILNEVVGANASQLRGYTEVAGQAARVIVANPYGISCNGCGFINTPQVTLTTGKPILDANGQLQRFNVQGGSISIDGVGLNADNVDQFDIITRSAKINAELHAKRLKIITGRNDVDAQTLNPTALADDGSSKPELAIDSSALGGMYAGAIRLVGTEAGVGVRLAGDLAASGGDIQIDANGHLNVMQVAASGAVNVRANTAEVNGPVYAGSSLAMTTGGDLTTRQNVAARDALTLSAGGQLRNSAVIEAGVNADNSRNASGDVTLSANSLTNSGSITASRALQATVTQTLNNQGATLNGQARVWVAAGVIDNRQSGRILSQGGNADINASQILNAQSGLISSSGNLNITAQTLDNSQQGKLSSGAVLTARISGQVLNQLGIINAAGGLLLNTGTVDNRTGEISSLGNLTATLVQFDNSSNGRLLANGTLQLTADTLNNQNAGSVSGQQNVQLTLGQLTNTGKGSVYARNNLGVTATRAVNNDQGVLRSDGTLNLSAASLASSGGSVTSAGTASITTTAAVVNQGGQMLSDASLTLTSGSLDNSQSGRIAANGVTVTTGAFDNHKDGRLTSTGTLGLTAAQVNNTEAGRIASAMALTAVVTGLDQTNDGRLYSNSDVSLDLNNGVLNNQDGLINAPGQLVLKNLNVVSNRSGEISSANGFSLAATSLDNTEGSILSDKALILRVNQLLTNLRGMVSANGLELHAATLNNQNAEISSLGALTATVGQFDNSQKGRLMANGTLQLTADNLDNQNAGSVSGQQNVQLTLGQLTNTGKGSVYARNSLGVTATRAVNNDQGVLRSDGTLNLSAASLASSGGSVTSAGTASITTTAAVVNQGGQMLSDASLTLTSGSLDNSQSGRIAANGVTVTTGAFDNHKDGRLTSTGTLGLTAAQVNNTEAGRIASAMALTAVVTGLDQTSDGRLYSNSDVSLDLNNGVLNNQDGLINAPGQLLLKNLNVVSNRSGEISSANGFSLAATSLDNTEGSVLSDKALILRVNQLLTNLRGMVSANGLALHAAALNNQNAEISSLGALTATVGQFDNSQKGRLMANGALLLTADSFDNQANGVVSGQQSVQLNLGELTNTGSGRIYGKNSLGFNIASALNNEQGVIRSDGTLSLTAASLNNTSGSISSAQTATITATGAAVNNGGEVLSDASLKLTTGRLDNARKGRIAGNGIELTTGTFENQNSGSLISSGVMSLTAGQVNNSEAGRIASAMALTAVVTALDQTNDGRLYGNSDVSLDLSHGVLNNQGGLITAPGQLILKNLTTVNNRSGEISSANGFTLTANSMDNTAGSLISDKALIVRVDKLLNNLRGLISATGLELNAATLNNQNAEVSSLGTLTATVGQFDNSRKGRLLANGALLLTADSLDNQTAGVVSGQQSVQLNLGQLTNTDSGRIYGKNSLGFNVTDALNNSQGVVRSDGTLELKAASLNNTGGSITSADTSLLTVTGNVVSQGGEILSSADLRLDSASLDNSKNGRIAGKGVTVDTGAFDNQQGGRLTSTDVLSLTAAQVNNSEAGRIASAKALTAFVTGLDQSKDGRLYSNSDVSLDLNNGVLKNLGGLITAPGQLLLRNLTTVDNRNGEISSANGFKLSATSLDNTDGSVISEQALIVRVDKLLTNVRGLVSGMGIDLGANELNNNGGSVSSDDDLIIDVKDALSNQLGELTSAGKTDLASLSLDNTQGQVMADKFLNMVVGKAINNQVGTLGSGQGVDIHAVSLDNSQSGSVVTDGKLSLVLTGALDNQTGGSLQAKGLMDLSSFSVDNRGGSIIARDLLIVHSDSVANRGGAIRAEKGMQLFVDELDNNQADLAAKQKGGIQSNAGLELKGTFLDNRSGLLNAADLMKLQVTTALNDSGRIASQADLVTEIDSLTQKGGELVAQGDLTLIGKTLDNRSGGLVGATKALKLNVDDIDNRNGEISSQIGVDITAKTLENSDGGKVLAGTALELEVARIINLNKGLLFGNTLHLDGARLDNAGGTLASQNNLTVLLTGALDNTGGLLSSEAALSVTADSLQNAKGSLSSADALQIDTTGALFNQSGSVTTDSTLTISSASLDNSQGGALSGKGATKVTVTVGTFDNSQKGRLTSSDTLELTAGKVINQSAGRIASALALTATVTRLDQQAGEMFSNTSLSLDLNNGQLNNQGGLINASGLLLLKNLKGVANQSGEISSNQAFTVKAGSLDNSGGKLLSGQKLTLVIDEALANVKGSISAAALDMHSAVLDNTTGLISSRGALDLTVDTALNNTKGVVIADADVELYAASVDNLEGQLASKKNLVAHIGNLQQKGGQLIAQGSLTLTGDALTNSNKGLIGATQALSINVADIDNRGGEISGQDTITLTGARLNNSDSGQVLAQKALKLNVARTTNQNDGLLSSTTGLTVVGTALDNTGGTLSGLQDINIDLSGLLDNTKGLVSSEGTLTLKAGSLTNTAGNVSSADTLYLRSVGAFGNQGGKLVTDGALDLGSGVLDNSQRGTISSKGLLKLTTGDFDNSQNGRVSTGDRLELTAAKLTNSSGGSIGSSQAMTASVSRLDQQKGTLFSNTSLSLDLNNGQLDNQSGLINAPGTLLLKNLGVVLNQGGEISSGQAFTLSANSLENNGGKVLSNQFLTLRIANALNNVKGMIAAAGVDAKAGTLDNTGGTLTSRNDLELTVTGTLTNREKGLINANQFLELGSGVLDNQTGQLLAKTGLTLDATTINNTVNGLINSGSTLVLTANSLNSGNGGEVSALGAMSVTLDALSFDSGRLMGNTSLSIDLKNADLDNRGGLVSAKGSLTFKRVRDFINQSGEISSSQSFELNGRALDNTNGKVISSDVLTVATDSVNNQNGLLSGWQRLDVHGKSLDNRNNGTLSSRNGSVGVDLSGALLNSGGGALVSQTALTVTSDSLSNSGGILSSGAGQSLTVTGRLDNSQKGLIDSGAGLTIKAATLDNTAGNLTAAQDLSFEGGTLDNSAGNLSSRGAMTLDLLAALTNTNGKLASGGALLLRRSTQINNQGGQLVSKSLLTLNTAGQLDNSNRGTLASDGKLHLIATGNVVNATDGLIYSQGGDVEVDAAGLDNKLGTLQSQGALRVSVNKDVDNLNGRIIAQGGDLGVTAANLNSQGGVLSSLQGAFTSTITGVLNNGYDGKRQGGVIQAQRLNLTALGGFNNYGGRVSARTGEALITTSDFDNRNGGLYAKGLVRVKGVNFDNSGDNDGQIAGGQIELDLGGLLNNRLGIIESDSTLNIRAANLDNQTGQLRALGAGGSTLFQIGSQFDNRSGRLEVASSDLTLNAASFLNANGSLLHTGEGTFAISTPNLTNAGGSVVTRGGLTLAADSWTNSSVIQAGRLTVNVGTFNQTASGQLLASDAFVGTGGNWINDGLIASDGSLSLENEGAYSGGGRVASLGSLKLAASKLSLNGTSSVAGGAHSELKASGQLDNYGRISSAADLVVTASVINNYGSLGGALDVAVNASSVLNHGGLIYSGANIKLGASDFSNQKGDIYSLGNTFIVGNGVEQAGRVANISGSMESGGDFSIGAKVFENRTEGIDGKKGSAGRTLTKAILALQCLDCKGDTYSVNYVLREFFEGVSDSDESASSLIAAGRDFYFSGGDFLNSKSNINAGRNISVNAVDFRNIGAIGGDIERTRIYKADGVSDNSVYSELDLLKAYNQRNNPEFPNIYYVGVDGELRLGVVVPEITSVGSDTPVDWTVYMIKDPVTLQYVENVPYSEYYTEGGFNRTLPVSMYDPHNLFQTIPDEIARHNLVSDVERARDGNVGGRSAVIQAGGNVSISATQQLQNSVIRQDYLAGGGVSKVQDTRTSGAGTTVIRINAQLPPDLAQQQVNPLALPGFSLPTGQNGLFRLSGQSGNTSSISQATGTPQSWTIGGASISLAQREQSVPDAQPGIIQLDAVGQIDSATRQLALTTRQAAGVSANASTFDTSAPGFSNAGGFILPGHSSDAAGVTLVDTVAGVTASNQGNGALLPVQSNGSSTAVPLITAASSSGGTIQNPGAVQGGAITSVTQVIGTSVASQIPTSARPSVIAQANQVTSAAQPVVVSQSNAISPVAGAASQTVAKVQGLPNSTFVSKPQKYLIETNPVLTELKQFMSSDYLLAGLGYDPEVSAKRLGDGLYEQRLVQQAVVARTGQAFIQGQTSNEAQFKYLMNNAIASKQQLNLAVGVSLSSQQVAALTHDIVWLEEHEVNGEKVLVPVLYLAQADNRLGPTGALIAGNDVSLIAGQNLDNVGTLLASNNLSAVAGNNLVNAGLIEAGNRLDLLAGNDLINTAGGIIKGRDVSLTSLNGDVINERSITSMDNDVRGQRHSEFADSAARIEAANDMSISAGRDFINRGSVLESGRDLNIVAGRDLTIGTTEVNNSLFFDKNHNSSDITQLGSTVTAGRDLGAKAGRDISLIASDIDAKRDIAMAATENMTISSAADEEHSLSKSKKLTRQEDHVSQIATDLNAGGSVALQAGQNLAVISSRITAGQQAYLVAGENLDILAAQDSDYSLYDKKKKGSFGSKNFKRDEVTDVKNIGSEITTGGDLVLASGGDQKYQVAKLESGKDLTIESGGAVTFEGVKDLHDESHTKSKNDAFWTSSKGKGNTDETLRQTQMSAKGSIAINAVNGLAIDVKQIDQQTVSQSIDAMVKADPQLAWLKQAEARGDVDWRLVKEVHESFKYQNSGLGPASQLIIAIALAAVMGPMMASLNAMVQAGAVSVATKATVSTIDNRGNLGRVLKDVTSKDSIKGYAVAVATAGVADGLGYTPDSVDFDIPSAKAVALKITADAVIKTAVYGGSFADNLASSFVGTAASIGGAVGAGQIGNSGFADGGLVKILLHAGLGGLLAEAMGGDFRAGAFVGGANEVLVGLLGDKLLPSNLLKGTREYEQAQANLLALSQIVAVLGATAGNSDAQVAAAVAANATQYNWLLHSEIRAADEARAACGKMGGNVEACQANITRGMDELDKARDYELEERKRLIQLQSFKDGGWSLGEYNKALFDDYFALKGVDPNQVTFNGYAPAKTLGYMLSERGIGSINEAIQWPGKIVDSLAGLAQPINTVVGAAQDIWSAANSGVEWATSPIPAQGLERLGDQLLAQSDQQAGALIFDVATGLITSVSGGIVTKWIGGRWVTVAANDKNLTTSFVDADAGTKGPASGLVTGETSVVGTGKAAANDSSYDGFQSEGGNALQLLPEFSNGRKAFEHYAKHSQGVVLGAKGKAVAKQDGADMPEFTSLDSYVSAARSFWSPSARSGIQQGVRADGSTLRFEPSTGYFGVMRNGKINTFFRPDGDAAAQLKYFKDQL</sequence>
<reference evidence="2 3" key="1">
    <citation type="submission" date="2017-05" db="EMBL/GenBank/DDBJ databases">
        <authorList>
            <person name="Song R."/>
            <person name="Chenine A.L."/>
            <person name="Ruprecht R.M."/>
        </authorList>
    </citation>
    <scope>NUCLEOTIDE SEQUENCE [LARGE SCALE GENOMIC DNA]</scope>
    <source>
        <strain evidence="2 3">CFBP 1590</strain>
    </source>
</reference>
<dbReference type="InterPro" id="IPR010069">
    <property type="entry name" value="CdiA_FHA1_rpt"/>
</dbReference>
<proteinExistence type="predicted"/>